<dbReference type="CDD" id="cd00130">
    <property type="entry name" value="PAS"/>
    <property type="match status" value="1"/>
</dbReference>
<reference evidence="6" key="1">
    <citation type="submission" date="2020-08" db="EMBL/GenBank/DDBJ databases">
        <title>Ramlibacter sp. USB13 16S ribosomal RNA gene genome sequencing and assembly.</title>
        <authorList>
            <person name="Kang M."/>
        </authorList>
    </citation>
    <scope>NUCLEOTIDE SEQUENCE</scope>
    <source>
        <strain evidence="6">USB13</strain>
    </source>
</reference>
<proteinExistence type="predicted"/>
<dbReference type="SUPFAM" id="SSF46894">
    <property type="entry name" value="C-terminal effector domain of the bipartite response regulators"/>
    <property type="match status" value="1"/>
</dbReference>
<dbReference type="InterPro" id="IPR000700">
    <property type="entry name" value="PAS-assoc_C"/>
</dbReference>
<dbReference type="InterPro" id="IPR000792">
    <property type="entry name" value="Tscrpt_reg_LuxR_C"/>
</dbReference>
<name>A0A923S9H6_9BURK</name>
<dbReference type="GO" id="GO:0003677">
    <property type="term" value="F:DNA binding"/>
    <property type="evidence" value="ECO:0007669"/>
    <property type="project" value="UniProtKB-KW"/>
</dbReference>
<dbReference type="InterPro" id="IPR036388">
    <property type="entry name" value="WH-like_DNA-bd_sf"/>
</dbReference>
<dbReference type="RefSeq" id="WP_187074509.1">
    <property type="nucleotide sequence ID" value="NZ_JACORT010000001.1"/>
</dbReference>
<gene>
    <name evidence="6" type="ORF">H8N03_02340</name>
</gene>
<evidence type="ECO:0000256" key="3">
    <source>
        <dbReference type="ARBA" id="ARBA00023163"/>
    </source>
</evidence>
<sequence>MDAPLADDLQALRVAFELAPVGMCVTEERRILLCNPAFAQMFGFAPGELAGQPLAPLYPSKVEYEQIGQVGLPVMREQGTYGDERIMKRRDGTLFWCHVVGRALDRTRPFARAVWMFEDISPRRRVAGNLTSRERAVAQHLVTGCTSKQIARLLGLSPRTVEAHRARIMKKLGAANHGELVARLVGGG</sequence>
<dbReference type="Pfam" id="PF00196">
    <property type="entry name" value="GerE"/>
    <property type="match status" value="1"/>
</dbReference>
<dbReference type="PANTHER" id="PTHR44688">
    <property type="entry name" value="DNA-BINDING TRANSCRIPTIONAL ACTIVATOR DEVR_DOSR"/>
    <property type="match status" value="1"/>
</dbReference>
<keyword evidence="3" id="KW-0804">Transcription</keyword>
<feature type="domain" description="HTH luxR-type" evidence="4">
    <location>
        <begin position="123"/>
        <end position="188"/>
    </location>
</feature>
<dbReference type="GO" id="GO:0006355">
    <property type="term" value="P:regulation of DNA-templated transcription"/>
    <property type="evidence" value="ECO:0007669"/>
    <property type="project" value="InterPro"/>
</dbReference>
<dbReference type="Gene3D" id="3.30.450.20">
    <property type="entry name" value="PAS domain"/>
    <property type="match status" value="1"/>
</dbReference>
<evidence type="ECO:0000256" key="1">
    <source>
        <dbReference type="ARBA" id="ARBA00023015"/>
    </source>
</evidence>
<keyword evidence="7" id="KW-1185">Reference proteome</keyword>
<evidence type="ECO:0000259" key="4">
    <source>
        <dbReference type="PROSITE" id="PS50043"/>
    </source>
</evidence>
<dbReference type="CDD" id="cd06170">
    <property type="entry name" value="LuxR_C_like"/>
    <property type="match status" value="1"/>
</dbReference>
<dbReference type="EMBL" id="JACORT010000001">
    <property type="protein sequence ID" value="MBC5781764.1"/>
    <property type="molecule type" value="Genomic_DNA"/>
</dbReference>
<dbReference type="NCBIfam" id="TIGR00229">
    <property type="entry name" value="sensory_box"/>
    <property type="match status" value="1"/>
</dbReference>
<dbReference type="InterPro" id="IPR035965">
    <property type="entry name" value="PAS-like_dom_sf"/>
</dbReference>
<feature type="domain" description="PAC" evidence="5">
    <location>
        <begin position="80"/>
        <end position="132"/>
    </location>
</feature>
<dbReference type="SMART" id="SM00421">
    <property type="entry name" value="HTH_LUXR"/>
    <property type="match status" value="1"/>
</dbReference>
<dbReference type="PROSITE" id="PS50113">
    <property type="entry name" value="PAC"/>
    <property type="match status" value="1"/>
</dbReference>
<dbReference type="AlphaFoldDB" id="A0A923S9H6"/>
<dbReference type="PROSITE" id="PS50043">
    <property type="entry name" value="HTH_LUXR_2"/>
    <property type="match status" value="1"/>
</dbReference>
<evidence type="ECO:0000313" key="6">
    <source>
        <dbReference type="EMBL" id="MBC5781764.1"/>
    </source>
</evidence>
<organism evidence="6 7">
    <name type="scientific">Ramlibacter cellulosilyticus</name>
    <dbReference type="NCBI Taxonomy" id="2764187"/>
    <lineage>
        <taxon>Bacteria</taxon>
        <taxon>Pseudomonadati</taxon>
        <taxon>Pseudomonadota</taxon>
        <taxon>Betaproteobacteria</taxon>
        <taxon>Burkholderiales</taxon>
        <taxon>Comamonadaceae</taxon>
        <taxon>Ramlibacter</taxon>
    </lineage>
</organism>
<dbReference type="PRINTS" id="PR00038">
    <property type="entry name" value="HTHLUXR"/>
</dbReference>
<evidence type="ECO:0000256" key="2">
    <source>
        <dbReference type="ARBA" id="ARBA00023125"/>
    </source>
</evidence>
<dbReference type="InterPro" id="IPR000014">
    <property type="entry name" value="PAS"/>
</dbReference>
<dbReference type="Pfam" id="PF13426">
    <property type="entry name" value="PAS_9"/>
    <property type="match status" value="1"/>
</dbReference>
<keyword evidence="2" id="KW-0238">DNA-binding</keyword>
<dbReference type="PROSITE" id="PS00622">
    <property type="entry name" value="HTH_LUXR_1"/>
    <property type="match status" value="1"/>
</dbReference>
<protein>
    <submittedName>
        <fullName evidence="6">PAS domain S-box protein</fullName>
    </submittedName>
</protein>
<dbReference type="InterPro" id="IPR016032">
    <property type="entry name" value="Sig_transdc_resp-reg_C-effctor"/>
</dbReference>
<evidence type="ECO:0000259" key="5">
    <source>
        <dbReference type="PROSITE" id="PS50113"/>
    </source>
</evidence>
<dbReference type="SUPFAM" id="SSF55785">
    <property type="entry name" value="PYP-like sensor domain (PAS domain)"/>
    <property type="match status" value="1"/>
</dbReference>
<keyword evidence="1" id="KW-0805">Transcription regulation</keyword>
<dbReference type="SMART" id="SM00091">
    <property type="entry name" value="PAS"/>
    <property type="match status" value="1"/>
</dbReference>
<evidence type="ECO:0000313" key="7">
    <source>
        <dbReference type="Proteomes" id="UP000608513"/>
    </source>
</evidence>
<comment type="caution">
    <text evidence="6">The sequence shown here is derived from an EMBL/GenBank/DDBJ whole genome shotgun (WGS) entry which is preliminary data.</text>
</comment>
<accession>A0A923S9H6</accession>
<dbReference type="Gene3D" id="1.10.10.10">
    <property type="entry name" value="Winged helix-like DNA-binding domain superfamily/Winged helix DNA-binding domain"/>
    <property type="match status" value="1"/>
</dbReference>
<dbReference type="PANTHER" id="PTHR44688:SF16">
    <property type="entry name" value="DNA-BINDING TRANSCRIPTIONAL ACTIVATOR DEVR_DOSR"/>
    <property type="match status" value="1"/>
</dbReference>
<dbReference type="Proteomes" id="UP000608513">
    <property type="component" value="Unassembled WGS sequence"/>
</dbReference>